<dbReference type="Proteomes" id="UP001501637">
    <property type="component" value="Unassembled WGS sequence"/>
</dbReference>
<sequence>MAQPDKTAARYLLSDLDPLPYPRRMREIAESARDFAGRGALRSVLEELESGGPYERGVAIVLACAGGDAEWTGARIADPDPFVRGHALRVAESHGVPDAAFEAALDDAPEVVRRQLLRAIVAGRRTALADRVIGPLRSEWGDGEAARLLPGCSDPVVERLLPGLFHAVRGWRPLVKRHAGVLLDVAARELGALPEALRDGWWQRYAKGIAAAADSEPVRVLDLLDRFAPSAFPHQLRSRLGVLADAAPGRLLTILAGPWGWPLRRSGALTTSVLRKLARSGAPELLTYARTVADDSADLARLMLAHAPVERAAVHARAVEGRGAGFVDVDGVLLGALPRSAVADEARRMAARAKERGGHWSSVLLAESFLPCAEVRERLVAATRRPAADDRAEAWPLLVRNAARSGETAQVTAVLEEMTRLANEQDPVRSAALSALAETRPALFGAEAEPFLDRISADAVAARDSSHGTRGSLSRLAVAVLREHAAGGQRELVNWALRTLVRISGNTGGADLGRLDHTLRRGQEHAVFEALRPWIEAGAEKADYSLAFALARAVGRRAAGMRELQELLWQAIRFGSNATVSRAIDLWLDPPATRDERVARVLAQEPSTGVLSPVHSVLCARRTDLLDQLLSGTPPYGRFLTKGAAWTVPADALQIRRWLPRQQEALARQLAHAASDAGLPQWDRAAAIARGAGIPGAGDELVRRWTGSSDTVLAEAALGALAHVTRPGDALPELLAHAGGERARVAVYAATRASRHVPPSRLAALLREVLCGPGKKVTSRKEAARLAAVRLPAPQAAALLGDAYEALDAHRDVQAACVAFAGGLLGEERVWGLLRDAAGGEAVLRTAVLRVRPLDLAEGHRERYARLVREVVGTDDDEAAGLALAALARWAPWSPDAASVLADAVADLDRRATWQVAARGLVTAAATAPRGAEALCGALAALADSDAPVPQDRDLPARRRIEYVAQTLADADEAYRAVALRAGELLAGYGDFVPQAAEVLAGAVALDAEPAEVARALSRLARLHEGRPALAVRTAETLGEHLGDLERAADTAPLLPVARILTEDGGHASGLFAVAAVEALGERTDWAGRWRDVLVSLRGHGVPDVRDAALRVCTSYE</sequence>
<evidence type="ECO:0000313" key="2">
    <source>
        <dbReference type="Proteomes" id="UP001501637"/>
    </source>
</evidence>
<reference evidence="2" key="1">
    <citation type="journal article" date="2019" name="Int. J. Syst. Evol. Microbiol.">
        <title>The Global Catalogue of Microorganisms (GCM) 10K type strain sequencing project: providing services to taxonomists for standard genome sequencing and annotation.</title>
        <authorList>
            <consortium name="The Broad Institute Genomics Platform"/>
            <consortium name="The Broad Institute Genome Sequencing Center for Infectious Disease"/>
            <person name="Wu L."/>
            <person name="Ma J."/>
        </authorList>
    </citation>
    <scope>NUCLEOTIDE SEQUENCE [LARGE SCALE GENOMIC DNA]</scope>
    <source>
        <strain evidence="2">JCM 9092</strain>
    </source>
</reference>
<protein>
    <recommendedName>
        <fullName evidence="3">PBS lyase</fullName>
    </recommendedName>
</protein>
<dbReference type="RefSeq" id="WP_344520538.1">
    <property type="nucleotide sequence ID" value="NZ_BAAAUG010000034.1"/>
</dbReference>
<proteinExistence type="predicted"/>
<keyword evidence="2" id="KW-1185">Reference proteome</keyword>
<dbReference type="EMBL" id="BAAAUG010000034">
    <property type="protein sequence ID" value="GAA3099064.1"/>
    <property type="molecule type" value="Genomic_DNA"/>
</dbReference>
<evidence type="ECO:0008006" key="3">
    <source>
        <dbReference type="Google" id="ProtNLM"/>
    </source>
</evidence>
<name>A0ABP6MC24_9ACTN</name>
<evidence type="ECO:0000313" key="1">
    <source>
        <dbReference type="EMBL" id="GAA3099064.1"/>
    </source>
</evidence>
<gene>
    <name evidence="1" type="ORF">GCM10010449_22960</name>
</gene>
<organism evidence="1 2">
    <name type="scientific">Streptomyces rectiviolaceus</name>
    <dbReference type="NCBI Taxonomy" id="332591"/>
    <lineage>
        <taxon>Bacteria</taxon>
        <taxon>Bacillati</taxon>
        <taxon>Actinomycetota</taxon>
        <taxon>Actinomycetes</taxon>
        <taxon>Kitasatosporales</taxon>
        <taxon>Streptomycetaceae</taxon>
        <taxon>Streptomyces</taxon>
    </lineage>
</organism>
<comment type="caution">
    <text evidence="1">The sequence shown here is derived from an EMBL/GenBank/DDBJ whole genome shotgun (WGS) entry which is preliminary data.</text>
</comment>
<accession>A0ABP6MC24</accession>